<keyword evidence="3" id="KW-1185">Reference proteome</keyword>
<dbReference type="Proteomes" id="UP001162483">
    <property type="component" value="Unassembled WGS sequence"/>
</dbReference>
<gene>
    <name evidence="2" type="ORF">SPARVUS_LOCUS15186441</name>
</gene>
<accession>A0ABN9H369</accession>
<organism evidence="2 3">
    <name type="scientific">Staurois parvus</name>
    <dbReference type="NCBI Taxonomy" id="386267"/>
    <lineage>
        <taxon>Eukaryota</taxon>
        <taxon>Metazoa</taxon>
        <taxon>Chordata</taxon>
        <taxon>Craniata</taxon>
        <taxon>Vertebrata</taxon>
        <taxon>Euteleostomi</taxon>
        <taxon>Amphibia</taxon>
        <taxon>Batrachia</taxon>
        <taxon>Anura</taxon>
        <taxon>Neobatrachia</taxon>
        <taxon>Ranoidea</taxon>
        <taxon>Ranidae</taxon>
        <taxon>Staurois</taxon>
    </lineage>
</organism>
<feature type="compositionally biased region" description="Basic residues" evidence="1">
    <location>
        <begin position="75"/>
        <end position="85"/>
    </location>
</feature>
<evidence type="ECO:0000256" key="1">
    <source>
        <dbReference type="SAM" id="MobiDB-lite"/>
    </source>
</evidence>
<dbReference type="EMBL" id="CATNWA010019817">
    <property type="protein sequence ID" value="CAI9615158.1"/>
    <property type="molecule type" value="Genomic_DNA"/>
</dbReference>
<proteinExistence type="predicted"/>
<feature type="region of interest" description="Disordered" evidence="1">
    <location>
        <begin position="1"/>
        <end position="94"/>
    </location>
</feature>
<feature type="non-terminal residue" evidence="2">
    <location>
        <position position="1"/>
    </location>
</feature>
<protein>
    <submittedName>
        <fullName evidence="2">Uncharacterized protein</fullName>
    </submittedName>
</protein>
<sequence>TGPPGQRLAQGPTGGGRAAAPGRPKQVLAGQNVPGPGLEGRQAPGPQAGRRARHPQAEHGQGHIGPLEEGQGTRAPRRSGGHRGIRPTAGIGQASLHLARQRAPIWQGSGHRVTRHDRW</sequence>
<name>A0ABN9H369_9NEOB</name>
<evidence type="ECO:0000313" key="3">
    <source>
        <dbReference type="Proteomes" id="UP001162483"/>
    </source>
</evidence>
<feature type="non-terminal residue" evidence="2">
    <location>
        <position position="119"/>
    </location>
</feature>
<evidence type="ECO:0000313" key="2">
    <source>
        <dbReference type="EMBL" id="CAI9615158.1"/>
    </source>
</evidence>
<reference evidence="2" key="1">
    <citation type="submission" date="2023-05" db="EMBL/GenBank/DDBJ databases">
        <authorList>
            <person name="Stuckert A."/>
        </authorList>
    </citation>
    <scope>NUCLEOTIDE SEQUENCE</scope>
</reference>
<comment type="caution">
    <text evidence="2">The sequence shown here is derived from an EMBL/GenBank/DDBJ whole genome shotgun (WGS) entry which is preliminary data.</text>
</comment>